<proteinExistence type="predicted"/>
<protein>
    <submittedName>
        <fullName evidence="2">Uncharacterized protein</fullName>
    </submittedName>
</protein>
<accession>A0AAE1CYZ2</accession>
<evidence type="ECO:0000313" key="2">
    <source>
        <dbReference type="EMBL" id="KAK3744722.1"/>
    </source>
</evidence>
<sequence>MSCGLENPSEGCDSRRSNPKRPVRVDESLGNSLAQFIDASLHTSDANTMFMNVESHHTRQLCLTKRELEKRSSFLEQPTINFLLVQEVT</sequence>
<evidence type="ECO:0000256" key="1">
    <source>
        <dbReference type="SAM" id="MobiDB-lite"/>
    </source>
</evidence>
<gene>
    <name evidence="2" type="ORF">RRG08_062370</name>
</gene>
<dbReference type="Proteomes" id="UP001283361">
    <property type="component" value="Unassembled WGS sequence"/>
</dbReference>
<dbReference type="AlphaFoldDB" id="A0AAE1CYZ2"/>
<comment type="caution">
    <text evidence="2">The sequence shown here is derived from an EMBL/GenBank/DDBJ whole genome shotgun (WGS) entry which is preliminary data.</text>
</comment>
<feature type="region of interest" description="Disordered" evidence="1">
    <location>
        <begin position="1"/>
        <end position="25"/>
    </location>
</feature>
<evidence type="ECO:0000313" key="3">
    <source>
        <dbReference type="Proteomes" id="UP001283361"/>
    </source>
</evidence>
<keyword evidence="3" id="KW-1185">Reference proteome</keyword>
<name>A0AAE1CYZ2_9GAST</name>
<organism evidence="2 3">
    <name type="scientific">Elysia crispata</name>
    <name type="common">lettuce slug</name>
    <dbReference type="NCBI Taxonomy" id="231223"/>
    <lineage>
        <taxon>Eukaryota</taxon>
        <taxon>Metazoa</taxon>
        <taxon>Spiralia</taxon>
        <taxon>Lophotrochozoa</taxon>
        <taxon>Mollusca</taxon>
        <taxon>Gastropoda</taxon>
        <taxon>Heterobranchia</taxon>
        <taxon>Euthyneura</taxon>
        <taxon>Panpulmonata</taxon>
        <taxon>Sacoglossa</taxon>
        <taxon>Placobranchoidea</taxon>
        <taxon>Plakobranchidae</taxon>
        <taxon>Elysia</taxon>
    </lineage>
</organism>
<dbReference type="EMBL" id="JAWDGP010006253">
    <property type="protein sequence ID" value="KAK3744722.1"/>
    <property type="molecule type" value="Genomic_DNA"/>
</dbReference>
<reference evidence="2" key="1">
    <citation type="journal article" date="2023" name="G3 (Bethesda)">
        <title>A reference genome for the long-term kleptoplast-retaining sea slug Elysia crispata morphotype clarki.</title>
        <authorList>
            <person name="Eastman K.E."/>
            <person name="Pendleton A.L."/>
            <person name="Shaikh M.A."/>
            <person name="Suttiyut T."/>
            <person name="Ogas R."/>
            <person name="Tomko P."/>
            <person name="Gavelis G."/>
            <person name="Widhalm J.R."/>
            <person name="Wisecaver J.H."/>
        </authorList>
    </citation>
    <scope>NUCLEOTIDE SEQUENCE</scope>
    <source>
        <strain evidence="2">ECLA1</strain>
    </source>
</reference>